<feature type="compositionally biased region" description="Basic and acidic residues" evidence="9">
    <location>
        <begin position="623"/>
        <end position="634"/>
    </location>
</feature>
<evidence type="ECO:0000256" key="1">
    <source>
        <dbReference type="ARBA" id="ARBA00004123"/>
    </source>
</evidence>
<evidence type="ECO:0000256" key="5">
    <source>
        <dbReference type="ARBA" id="ARBA00023242"/>
    </source>
</evidence>
<proteinExistence type="predicted"/>
<keyword evidence="7" id="KW-0131">Cell cycle</keyword>
<dbReference type="InterPro" id="IPR011993">
    <property type="entry name" value="PH-like_dom_sf"/>
</dbReference>
<evidence type="ECO:0000256" key="2">
    <source>
        <dbReference type="ARBA" id="ARBA00004220"/>
    </source>
</evidence>
<dbReference type="InterPro" id="IPR027267">
    <property type="entry name" value="AH/BAR_dom_sf"/>
</dbReference>
<evidence type="ECO:0000256" key="3">
    <source>
        <dbReference type="ARBA" id="ARBA00004262"/>
    </source>
</evidence>
<dbReference type="GO" id="GO:0045335">
    <property type="term" value="C:phagocytic vesicle"/>
    <property type="evidence" value="ECO:0007669"/>
    <property type="project" value="UniProtKB-SubCell"/>
</dbReference>
<evidence type="ECO:0000313" key="11">
    <source>
        <dbReference type="EMBL" id="VDD91347.1"/>
    </source>
</evidence>
<name>A0A0N4V857_ENTVE</name>
<evidence type="ECO:0000256" key="4">
    <source>
        <dbReference type="ARBA" id="ARBA00004466"/>
    </source>
</evidence>
<dbReference type="OrthoDB" id="5869378at2759"/>
<dbReference type="InterPro" id="IPR006020">
    <property type="entry name" value="PTB/PI_dom"/>
</dbReference>
<reference evidence="13" key="1">
    <citation type="submission" date="2017-02" db="UniProtKB">
        <authorList>
            <consortium name="WormBaseParasite"/>
        </authorList>
    </citation>
    <scope>IDENTIFICATION</scope>
</reference>
<dbReference type="Pfam" id="PF00640">
    <property type="entry name" value="PID"/>
    <property type="match status" value="1"/>
</dbReference>
<evidence type="ECO:0000256" key="9">
    <source>
        <dbReference type="SAM" id="MobiDB-lite"/>
    </source>
</evidence>
<accession>A0A0N4V857</accession>
<evidence type="ECO:0000259" key="10">
    <source>
        <dbReference type="PROSITE" id="PS50003"/>
    </source>
</evidence>
<dbReference type="WBParaSite" id="EVEC_0000652401-mRNA-1">
    <property type="protein sequence ID" value="EVEC_0000652401-mRNA-1"/>
    <property type="gene ID" value="EVEC_0000652401"/>
</dbReference>
<dbReference type="GO" id="GO:0031901">
    <property type="term" value="C:early endosome membrane"/>
    <property type="evidence" value="ECO:0007669"/>
    <property type="project" value="UniProtKB-SubCell"/>
</dbReference>
<dbReference type="GO" id="GO:0005634">
    <property type="term" value="C:nucleus"/>
    <property type="evidence" value="ECO:0007669"/>
    <property type="project" value="UniProtKB-SubCell"/>
</dbReference>
<feature type="region of interest" description="Disordered" evidence="9">
    <location>
        <begin position="605"/>
        <end position="634"/>
    </location>
</feature>
<dbReference type="EMBL" id="UXUI01008376">
    <property type="protein sequence ID" value="VDD91347.1"/>
    <property type="molecule type" value="Genomic_DNA"/>
</dbReference>
<dbReference type="PROSITE" id="PS50003">
    <property type="entry name" value="PH_DOMAIN"/>
    <property type="match status" value="1"/>
</dbReference>
<keyword evidence="6" id="KW-0966">Cell projection</keyword>
<dbReference type="STRING" id="51028.A0A0N4V857"/>
<dbReference type="InterPro" id="IPR047181">
    <property type="entry name" value="DP13A/B"/>
</dbReference>
<evidence type="ECO:0000256" key="7">
    <source>
        <dbReference type="ARBA" id="ARBA00023306"/>
    </source>
</evidence>
<evidence type="ECO:0000256" key="8">
    <source>
        <dbReference type="ARBA" id="ARBA00023329"/>
    </source>
</evidence>
<evidence type="ECO:0000256" key="6">
    <source>
        <dbReference type="ARBA" id="ARBA00023273"/>
    </source>
</evidence>
<keyword evidence="12" id="KW-1185">Reference proteome</keyword>
<evidence type="ECO:0000313" key="12">
    <source>
        <dbReference type="Proteomes" id="UP000274131"/>
    </source>
</evidence>
<dbReference type="PANTHER" id="PTHR46415:SF2">
    <property type="entry name" value="BETA, PUTATIVE-RELATED"/>
    <property type="match status" value="1"/>
</dbReference>
<dbReference type="GO" id="GO:0001726">
    <property type="term" value="C:ruffle"/>
    <property type="evidence" value="ECO:0007669"/>
    <property type="project" value="UniProtKB-SubCell"/>
</dbReference>
<dbReference type="Pfam" id="PF16746">
    <property type="entry name" value="BAR_3"/>
    <property type="match status" value="1"/>
</dbReference>
<evidence type="ECO:0000313" key="13">
    <source>
        <dbReference type="WBParaSite" id="EVEC_0000652401-mRNA-1"/>
    </source>
</evidence>
<dbReference type="Pfam" id="PF00169">
    <property type="entry name" value="PH"/>
    <property type="match status" value="1"/>
</dbReference>
<feature type="domain" description="PH" evidence="10">
    <location>
        <begin position="270"/>
        <end position="379"/>
    </location>
</feature>
<dbReference type="Gene3D" id="1.20.1270.60">
    <property type="entry name" value="Arfaptin homology (AH) domain/BAR domain"/>
    <property type="match status" value="1"/>
</dbReference>
<dbReference type="InterPro" id="IPR004148">
    <property type="entry name" value="BAR_dom"/>
</dbReference>
<gene>
    <name evidence="11" type="ORF">EVEC_LOCUS6098</name>
</gene>
<dbReference type="SUPFAM" id="SSF103657">
    <property type="entry name" value="BAR/IMD domain-like"/>
    <property type="match status" value="1"/>
</dbReference>
<dbReference type="PANTHER" id="PTHR46415">
    <property type="entry name" value="ADAPTOR PROTEIN, PHOSPHOTYROSINE INTERACTION, PH DOMAIN AND LEUCINE ZIPPER-CONTAINING 2"/>
    <property type="match status" value="1"/>
</dbReference>
<sequence>LSTFSPPIQRSLIRLFEEDTYNLRNWGHEVSAAIDQWCFAQKLALEATSKLAATVMSYSDQKFPLDETAYDIPTITNRVAQTFTEINGWMEIFLQQIECCVQYPIRKINAELDELVEHLRPNVADAFSNLAEAEDKFLRMGKKDAPRKLEEANNDVFISKMSYHKLALQYCSRMNALQTNRYMQFIEPMLALLYAFKSLFNVGHDAFRNEHLTSFLTQAQQQMQDIDKNSEADRKKSTELLTKLSELSKSEHELYYGENTSSDQCKIADGVQKHGYLRIKLKSGLFLSNWEKYFVFTQGASLMWQKPDQLVGTLMLDFSTTPGCSAEVAGDQTERRFVFAVNVPATGEGRGEGDRKWFLQARNTADMHQWVEVINNLAGSQHKTQLPAEVAEDVQQRISTEKKSFESETHSINIAALTPSNTPVYELSKLALMRQPIEFDLLSLCASPVTDFKVADLAQDACNFDVRFLGCIEILSDQGGDAAIQPAIERVLDARTAHSISDSTACTMVISRRLMCVALLNHENNDDIKAYFALSDVVCWTTHSNERIFALVTKCAADKGPLNRPSFKCSVLSTDDTADASDVCKVLESVTRESLNSMLLKKSTIDDESEDLSVKKTAGSDTGGEKSENDSKGS</sequence>
<keyword evidence="8" id="KW-0968">Cytoplasmic vesicle</keyword>
<dbReference type="Proteomes" id="UP000274131">
    <property type="component" value="Unassembled WGS sequence"/>
</dbReference>
<organism evidence="13">
    <name type="scientific">Enterobius vermicularis</name>
    <name type="common">Human pinworm</name>
    <dbReference type="NCBI Taxonomy" id="51028"/>
    <lineage>
        <taxon>Eukaryota</taxon>
        <taxon>Metazoa</taxon>
        <taxon>Ecdysozoa</taxon>
        <taxon>Nematoda</taxon>
        <taxon>Chromadorea</taxon>
        <taxon>Rhabditida</taxon>
        <taxon>Spirurina</taxon>
        <taxon>Oxyuridomorpha</taxon>
        <taxon>Oxyuroidea</taxon>
        <taxon>Oxyuridae</taxon>
        <taxon>Enterobius</taxon>
    </lineage>
</organism>
<reference evidence="11 12" key="2">
    <citation type="submission" date="2018-10" db="EMBL/GenBank/DDBJ databases">
        <authorList>
            <consortium name="Pathogen Informatics"/>
        </authorList>
    </citation>
    <scope>NUCLEOTIDE SEQUENCE [LARGE SCALE GENOMIC DNA]</scope>
</reference>
<protein>
    <submittedName>
        <fullName evidence="13">PH domain-containing protein</fullName>
    </submittedName>
</protein>
<keyword evidence="5" id="KW-0539">Nucleus</keyword>
<dbReference type="GO" id="GO:0023052">
    <property type="term" value="P:signaling"/>
    <property type="evidence" value="ECO:0007669"/>
    <property type="project" value="TreeGrafter"/>
</dbReference>
<dbReference type="SUPFAM" id="SSF50729">
    <property type="entry name" value="PH domain-like"/>
    <property type="match status" value="2"/>
</dbReference>
<comment type="subcellular location">
    <subcellularLocation>
        <location evidence="4">Cell projection</location>
        <location evidence="4">Ruffle</location>
    </subcellularLocation>
    <subcellularLocation>
        <location evidence="3">Cytoplasmic vesicle</location>
        <location evidence="3">Phagosome</location>
    </subcellularLocation>
    <subcellularLocation>
        <location evidence="2">Early endosome membrane</location>
        <topology evidence="2">Peripheral membrane protein</topology>
    </subcellularLocation>
    <subcellularLocation>
        <location evidence="1">Nucleus</location>
    </subcellularLocation>
</comment>
<dbReference type="SMART" id="SM00233">
    <property type="entry name" value="PH"/>
    <property type="match status" value="1"/>
</dbReference>
<dbReference type="AlphaFoldDB" id="A0A0N4V857"/>
<dbReference type="InterPro" id="IPR001849">
    <property type="entry name" value="PH_domain"/>
</dbReference>
<dbReference type="Gene3D" id="2.30.29.30">
    <property type="entry name" value="Pleckstrin-homology domain (PH domain)/Phosphotyrosine-binding domain (PTB)"/>
    <property type="match status" value="2"/>
</dbReference>